<feature type="non-terminal residue" evidence="3">
    <location>
        <position position="538"/>
    </location>
</feature>
<keyword evidence="1" id="KW-0677">Repeat</keyword>
<dbReference type="InParanoid" id="D8SUX3"/>
<dbReference type="HOGENOM" id="CLU_002706_30_3_1"/>
<dbReference type="SUPFAM" id="SSF48452">
    <property type="entry name" value="TPR-like"/>
    <property type="match status" value="1"/>
</dbReference>
<feature type="repeat" description="PPR" evidence="2">
    <location>
        <begin position="188"/>
        <end position="222"/>
    </location>
</feature>
<dbReference type="GO" id="GO:0009451">
    <property type="term" value="P:RNA modification"/>
    <property type="evidence" value="ECO:0007669"/>
    <property type="project" value="InterPro"/>
</dbReference>
<dbReference type="InterPro" id="IPR002885">
    <property type="entry name" value="PPR_rpt"/>
</dbReference>
<dbReference type="EMBL" id="GL377644">
    <property type="protein sequence ID" value="EFJ11771.1"/>
    <property type="molecule type" value="Genomic_DNA"/>
</dbReference>
<dbReference type="PANTHER" id="PTHR47926:SF533">
    <property type="entry name" value="DYW DOMAIN-CONTAINING PROTEIN"/>
    <property type="match status" value="1"/>
</dbReference>
<feature type="repeat" description="PPR" evidence="2">
    <location>
        <begin position="511"/>
        <end position="538"/>
    </location>
</feature>
<organism evidence="4">
    <name type="scientific">Selaginella moellendorffii</name>
    <name type="common">Spikemoss</name>
    <dbReference type="NCBI Taxonomy" id="88036"/>
    <lineage>
        <taxon>Eukaryota</taxon>
        <taxon>Viridiplantae</taxon>
        <taxon>Streptophyta</taxon>
        <taxon>Embryophyta</taxon>
        <taxon>Tracheophyta</taxon>
        <taxon>Lycopodiopsida</taxon>
        <taxon>Selaginellales</taxon>
        <taxon>Selaginellaceae</taxon>
        <taxon>Selaginella</taxon>
    </lineage>
</organism>
<protein>
    <recommendedName>
        <fullName evidence="5">Pentacotripeptide-repeat region of PRORP domain-containing protein</fullName>
    </recommendedName>
</protein>
<evidence type="ECO:0000256" key="2">
    <source>
        <dbReference type="PROSITE-ProRule" id="PRU00708"/>
    </source>
</evidence>
<dbReference type="KEGG" id="smo:SELMODRAFT_125425"/>
<dbReference type="Gramene" id="EFJ11771">
    <property type="protein sequence ID" value="EFJ11771"/>
    <property type="gene ID" value="SELMODRAFT_125425"/>
</dbReference>
<name>D8SUX3_SELML</name>
<keyword evidence="4" id="KW-1185">Reference proteome</keyword>
<reference evidence="3 4" key="1">
    <citation type="journal article" date="2011" name="Science">
        <title>The Selaginella genome identifies genetic changes associated with the evolution of vascular plants.</title>
        <authorList>
            <person name="Banks J.A."/>
            <person name="Nishiyama T."/>
            <person name="Hasebe M."/>
            <person name="Bowman J.L."/>
            <person name="Gribskov M."/>
            <person name="dePamphilis C."/>
            <person name="Albert V.A."/>
            <person name="Aono N."/>
            <person name="Aoyama T."/>
            <person name="Ambrose B.A."/>
            <person name="Ashton N.W."/>
            <person name="Axtell M.J."/>
            <person name="Barker E."/>
            <person name="Barker M.S."/>
            <person name="Bennetzen J.L."/>
            <person name="Bonawitz N.D."/>
            <person name="Chapple C."/>
            <person name="Cheng C."/>
            <person name="Correa L.G."/>
            <person name="Dacre M."/>
            <person name="DeBarry J."/>
            <person name="Dreyer I."/>
            <person name="Elias M."/>
            <person name="Engstrom E.M."/>
            <person name="Estelle M."/>
            <person name="Feng L."/>
            <person name="Finet C."/>
            <person name="Floyd S.K."/>
            <person name="Frommer W.B."/>
            <person name="Fujita T."/>
            <person name="Gramzow L."/>
            <person name="Gutensohn M."/>
            <person name="Harholt J."/>
            <person name="Hattori M."/>
            <person name="Heyl A."/>
            <person name="Hirai T."/>
            <person name="Hiwatashi Y."/>
            <person name="Ishikawa M."/>
            <person name="Iwata M."/>
            <person name="Karol K.G."/>
            <person name="Koehler B."/>
            <person name="Kolukisaoglu U."/>
            <person name="Kubo M."/>
            <person name="Kurata T."/>
            <person name="Lalonde S."/>
            <person name="Li K."/>
            <person name="Li Y."/>
            <person name="Litt A."/>
            <person name="Lyons E."/>
            <person name="Manning G."/>
            <person name="Maruyama T."/>
            <person name="Michael T.P."/>
            <person name="Mikami K."/>
            <person name="Miyazaki S."/>
            <person name="Morinaga S."/>
            <person name="Murata T."/>
            <person name="Mueller-Roeber B."/>
            <person name="Nelson D.R."/>
            <person name="Obara M."/>
            <person name="Oguri Y."/>
            <person name="Olmstead R.G."/>
            <person name="Onodera N."/>
            <person name="Petersen B.L."/>
            <person name="Pils B."/>
            <person name="Prigge M."/>
            <person name="Rensing S.A."/>
            <person name="Riano-Pachon D.M."/>
            <person name="Roberts A.W."/>
            <person name="Sato Y."/>
            <person name="Scheller H.V."/>
            <person name="Schulz B."/>
            <person name="Schulz C."/>
            <person name="Shakirov E.V."/>
            <person name="Shibagaki N."/>
            <person name="Shinohara N."/>
            <person name="Shippen D.E."/>
            <person name="Soerensen I."/>
            <person name="Sotooka R."/>
            <person name="Sugimoto N."/>
            <person name="Sugita M."/>
            <person name="Sumikawa N."/>
            <person name="Tanurdzic M."/>
            <person name="Theissen G."/>
            <person name="Ulvskov P."/>
            <person name="Wakazuki S."/>
            <person name="Weng J.K."/>
            <person name="Willats W.W."/>
            <person name="Wipf D."/>
            <person name="Wolf P.G."/>
            <person name="Yang L."/>
            <person name="Zimmer A.D."/>
            <person name="Zhu Q."/>
            <person name="Mitros T."/>
            <person name="Hellsten U."/>
            <person name="Loque D."/>
            <person name="Otillar R."/>
            <person name="Salamov A."/>
            <person name="Schmutz J."/>
            <person name="Shapiro H."/>
            <person name="Lindquist E."/>
            <person name="Lucas S."/>
            <person name="Rokhsar D."/>
            <person name="Grigoriev I.V."/>
        </authorList>
    </citation>
    <scope>NUCLEOTIDE SEQUENCE [LARGE SCALE GENOMIC DNA]</scope>
</reference>
<dbReference type="AlphaFoldDB" id="D8SUX3"/>
<evidence type="ECO:0008006" key="5">
    <source>
        <dbReference type="Google" id="ProtNLM"/>
    </source>
</evidence>
<accession>D8SUX3</accession>
<dbReference type="FunFam" id="1.25.40.10:FF:000031">
    <property type="entry name" value="Pentatricopeptide repeat-containing protein mitochondrial"/>
    <property type="match status" value="1"/>
</dbReference>
<dbReference type="InterPro" id="IPR046960">
    <property type="entry name" value="PPR_At4g14850-like_plant"/>
</dbReference>
<feature type="repeat" description="PPR" evidence="2">
    <location>
        <begin position="94"/>
        <end position="128"/>
    </location>
</feature>
<dbReference type="PROSITE" id="PS51375">
    <property type="entry name" value="PPR"/>
    <property type="match status" value="5"/>
</dbReference>
<dbReference type="Gene3D" id="1.25.40.10">
    <property type="entry name" value="Tetratricopeptide repeat domain"/>
    <property type="match status" value="5"/>
</dbReference>
<evidence type="ECO:0000256" key="1">
    <source>
        <dbReference type="ARBA" id="ARBA00022737"/>
    </source>
</evidence>
<feature type="repeat" description="PPR" evidence="2">
    <location>
        <begin position="63"/>
        <end position="93"/>
    </location>
</feature>
<sequence length="538" mass="59182">MLKSRNFLLVTYAHNGHFSLAKSSFDDMQQKNAVTWGVMLKMYGDNDCFSQVGLIYQRMPMYDQVSWNAMLAAYAVHGHLQKMKDLFSKMPVKDSVSCNTVLAALGDRGLVNDARCLFDEMTNRDIVSWTCLLQANASREENQEFLAIRDKMPAWNSVSNLATLQKHIQISQLEAAKNAFDSLAEIRSVAAWTAMVGGYGDSGHLGAATAIFHKMPQWSIVSWTALLRAHARDSAAAARKIFVAMPGKNIASWNAMLAASAQSFESSDLLLHRMPAWDLITLTAAVAIFSQSGHIDRARVFFDAMPEKDPASWNAMVAAYGRRPGGAAALDLFQEMLLEGGLEGDRITFATIFGACSKIQGLEEGKNLHEKLQELGLDLNAVGTSLISMYGQCGSVEDARRVFNSMKHRSPAVWNSMVAAYSQNGYTKKALELYWKMEFVGVERTEITYVSALAACAKAGLLEDGREIHGHVVVSGLESSESIGAGLINMYSKCGSLDSAKAVFERAPSDSLLFWTSMLSAFSRHGQLKQALVIFRRM</sequence>
<dbReference type="GO" id="GO:0003723">
    <property type="term" value="F:RNA binding"/>
    <property type="evidence" value="ECO:0007669"/>
    <property type="project" value="InterPro"/>
</dbReference>
<dbReference type="eggNOG" id="KOG4197">
    <property type="taxonomic scope" value="Eukaryota"/>
</dbReference>
<proteinExistence type="predicted"/>
<evidence type="ECO:0000313" key="4">
    <source>
        <dbReference type="Proteomes" id="UP000001514"/>
    </source>
</evidence>
<gene>
    <name evidence="3" type="ORF">SELMODRAFT_125425</name>
</gene>
<dbReference type="Pfam" id="PF01535">
    <property type="entry name" value="PPR"/>
    <property type="match status" value="8"/>
</dbReference>
<evidence type="ECO:0000313" key="3">
    <source>
        <dbReference type="EMBL" id="EFJ11771.1"/>
    </source>
</evidence>
<dbReference type="NCBIfam" id="TIGR00756">
    <property type="entry name" value="PPR"/>
    <property type="match status" value="4"/>
</dbReference>
<dbReference type="InterPro" id="IPR011990">
    <property type="entry name" value="TPR-like_helical_dom_sf"/>
</dbReference>
<dbReference type="Proteomes" id="UP000001514">
    <property type="component" value="Unassembled WGS sequence"/>
</dbReference>
<dbReference type="PANTHER" id="PTHR47926">
    <property type="entry name" value="PENTATRICOPEPTIDE REPEAT-CONTAINING PROTEIN"/>
    <property type="match status" value="1"/>
</dbReference>
<feature type="repeat" description="PPR" evidence="2">
    <location>
        <begin position="410"/>
        <end position="444"/>
    </location>
</feature>